<organism evidence="1 2">
    <name type="scientific">Brevundimonas terrae</name>
    <dbReference type="NCBI Taxonomy" id="363631"/>
    <lineage>
        <taxon>Bacteria</taxon>
        <taxon>Pseudomonadati</taxon>
        <taxon>Pseudomonadota</taxon>
        <taxon>Alphaproteobacteria</taxon>
        <taxon>Caulobacterales</taxon>
        <taxon>Caulobacteraceae</taxon>
        <taxon>Brevundimonas</taxon>
    </lineage>
</organism>
<reference evidence="1 2" key="1">
    <citation type="journal article" date="2019" name="Int. J. Syst. Evol. Microbiol.">
        <title>The Global Catalogue of Microorganisms (GCM) 10K type strain sequencing project: providing services to taxonomists for standard genome sequencing and annotation.</title>
        <authorList>
            <consortium name="The Broad Institute Genomics Platform"/>
            <consortium name="The Broad Institute Genome Sequencing Center for Infectious Disease"/>
            <person name="Wu L."/>
            <person name="Ma J."/>
        </authorList>
    </citation>
    <scope>NUCLEOTIDE SEQUENCE [LARGE SCALE GENOMIC DNA]</scope>
    <source>
        <strain evidence="1 2">JCM 13476</strain>
    </source>
</reference>
<evidence type="ECO:0000313" key="1">
    <source>
        <dbReference type="EMBL" id="GAA0394584.1"/>
    </source>
</evidence>
<keyword evidence="2" id="KW-1185">Reference proteome</keyword>
<dbReference type="EMBL" id="BAAAEJ010000007">
    <property type="protein sequence ID" value="GAA0394584.1"/>
    <property type="molecule type" value="Genomic_DNA"/>
</dbReference>
<proteinExistence type="predicted"/>
<gene>
    <name evidence="1" type="ORF">GCM10009093_21440</name>
</gene>
<evidence type="ECO:0000313" key="2">
    <source>
        <dbReference type="Proteomes" id="UP001500791"/>
    </source>
</evidence>
<sequence length="114" mass="12582">MLIFLRLELADRACAAIEDARAITIQAALALSPAAAWMLAQMEAERDGVNAKDFPHDDAFMKLPFLRQSPLMTRLVNQIHDAIGTDSTLTENGLIRLTPLGRLRIRNAMGEPVL</sequence>
<protein>
    <submittedName>
        <fullName evidence="1">Uncharacterized protein</fullName>
    </submittedName>
</protein>
<comment type="caution">
    <text evidence="1">The sequence shown here is derived from an EMBL/GenBank/DDBJ whole genome shotgun (WGS) entry which is preliminary data.</text>
</comment>
<dbReference type="Proteomes" id="UP001500791">
    <property type="component" value="Unassembled WGS sequence"/>
</dbReference>
<name>A0ABN0YHS4_9CAUL</name>
<dbReference type="RefSeq" id="WP_167177549.1">
    <property type="nucleotide sequence ID" value="NZ_BAAAEJ010000007.1"/>
</dbReference>
<accession>A0ABN0YHS4</accession>